<dbReference type="InterPro" id="IPR013012">
    <property type="entry name" value="PTS_EIIB_3"/>
</dbReference>
<dbReference type="SUPFAM" id="SSF52794">
    <property type="entry name" value="PTS system IIB component-like"/>
    <property type="match status" value="1"/>
</dbReference>
<dbReference type="Proteomes" id="UP000295515">
    <property type="component" value="Unassembled WGS sequence"/>
</dbReference>
<accession>A0A4R3YGL2</accession>
<keyword evidence="4 9" id="KW-0808">Transferase</keyword>
<evidence type="ECO:0000313" key="10">
    <source>
        <dbReference type="Proteomes" id="UP000295515"/>
    </source>
</evidence>
<dbReference type="GO" id="GO:0016301">
    <property type="term" value="F:kinase activity"/>
    <property type="evidence" value="ECO:0007669"/>
    <property type="project" value="UniProtKB-KW"/>
</dbReference>
<evidence type="ECO:0000256" key="3">
    <source>
        <dbReference type="ARBA" id="ARBA00022597"/>
    </source>
</evidence>
<keyword evidence="5" id="KW-0598">Phosphotransferase system</keyword>
<keyword evidence="6" id="KW-0418">Kinase</keyword>
<comment type="caution">
    <text evidence="7">Lacks conserved residue(s) required for the propagation of feature annotation.</text>
</comment>
<dbReference type="Pfam" id="PF02302">
    <property type="entry name" value="PTS_IIB"/>
    <property type="match status" value="1"/>
</dbReference>
<dbReference type="InterPro" id="IPR003501">
    <property type="entry name" value="PTS_EIIB_2/3"/>
</dbReference>
<dbReference type="EMBL" id="SMCQ01000036">
    <property type="protein sequence ID" value="TCV91082.1"/>
    <property type="molecule type" value="Genomic_DNA"/>
</dbReference>
<evidence type="ECO:0000256" key="7">
    <source>
        <dbReference type="PROSITE-ProRule" id="PRU00423"/>
    </source>
</evidence>
<keyword evidence="10" id="KW-1185">Reference proteome</keyword>
<gene>
    <name evidence="9" type="ORF">EDD60_13619</name>
</gene>
<evidence type="ECO:0000256" key="4">
    <source>
        <dbReference type="ARBA" id="ARBA00022679"/>
    </source>
</evidence>
<organism evidence="9 10">
    <name type="scientific">Longibaculum muris</name>
    <dbReference type="NCBI Taxonomy" id="1796628"/>
    <lineage>
        <taxon>Bacteria</taxon>
        <taxon>Bacillati</taxon>
        <taxon>Bacillota</taxon>
        <taxon>Erysipelotrichia</taxon>
        <taxon>Erysipelotrichales</taxon>
        <taxon>Coprobacillaceae</taxon>
        <taxon>Longibaculum</taxon>
    </lineage>
</organism>
<protein>
    <submittedName>
        <fullName evidence="9">Cellobiose-specific phosphotransferase system component IIB</fullName>
    </submittedName>
</protein>
<dbReference type="AlphaFoldDB" id="A0A4R3YGL2"/>
<dbReference type="GO" id="GO:0008982">
    <property type="term" value="F:protein-N(PI)-phosphohistidine-sugar phosphotransferase activity"/>
    <property type="evidence" value="ECO:0007669"/>
    <property type="project" value="InterPro"/>
</dbReference>
<dbReference type="GeneID" id="98916811"/>
<evidence type="ECO:0000256" key="5">
    <source>
        <dbReference type="ARBA" id="ARBA00022683"/>
    </source>
</evidence>
<evidence type="ECO:0000256" key="1">
    <source>
        <dbReference type="ARBA" id="ARBA00022448"/>
    </source>
</evidence>
<keyword evidence="2" id="KW-0597">Phosphoprotein</keyword>
<evidence type="ECO:0000256" key="2">
    <source>
        <dbReference type="ARBA" id="ARBA00022553"/>
    </source>
</evidence>
<name>A0A4R3YGL2_9FIRM</name>
<dbReference type="InterPro" id="IPR036095">
    <property type="entry name" value="PTS_EIIB-like_sf"/>
</dbReference>
<dbReference type="PROSITE" id="PS51100">
    <property type="entry name" value="PTS_EIIB_TYPE_3"/>
    <property type="match status" value="1"/>
</dbReference>
<dbReference type="Gene3D" id="3.40.50.2300">
    <property type="match status" value="1"/>
</dbReference>
<comment type="caution">
    <text evidence="9">The sequence shown here is derived from an EMBL/GenBank/DDBJ whole genome shotgun (WGS) entry which is preliminary data.</text>
</comment>
<feature type="domain" description="PTS EIIB type-3" evidence="8">
    <location>
        <begin position="103"/>
        <end position="197"/>
    </location>
</feature>
<reference evidence="9 10" key="1">
    <citation type="submission" date="2019-03" db="EMBL/GenBank/DDBJ databases">
        <title>Genomic Encyclopedia of Type Strains, Phase IV (KMG-IV): sequencing the most valuable type-strain genomes for metagenomic binning, comparative biology and taxonomic classification.</title>
        <authorList>
            <person name="Goeker M."/>
        </authorList>
    </citation>
    <scope>NUCLEOTIDE SEQUENCE [LARGE SCALE GENOMIC DNA]</scope>
    <source>
        <strain evidence="9 10">DSM 29487</strain>
    </source>
</reference>
<keyword evidence="1" id="KW-0813">Transport</keyword>
<sequence length="197" mass="23418">MNEFYQDLLSPLMYYWVQLHKGVHVCTNSCKLCLTHDSIYGVIYFHENKMVELMIKDKNTNHHLFDLCFELYDIKTALQQFHQFFHYLKHPQLLQPVQQDKKHVCKILLAGSGLTTEYFANALQLLVDQKKLGVFIEARNYHEIERLIDHYDLILLAPQMAYMFDTYFQKYGDKIKMIDALDFATCHFEAIIEKVIQ</sequence>
<dbReference type="RefSeq" id="WP_066450103.1">
    <property type="nucleotide sequence ID" value="NZ_JADMQS010000035.1"/>
</dbReference>
<evidence type="ECO:0000313" key="9">
    <source>
        <dbReference type="EMBL" id="TCV91082.1"/>
    </source>
</evidence>
<evidence type="ECO:0000256" key="6">
    <source>
        <dbReference type="ARBA" id="ARBA00022777"/>
    </source>
</evidence>
<keyword evidence="3" id="KW-0762">Sugar transport</keyword>
<evidence type="ECO:0000259" key="8">
    <source>
        <dbReference type="PROSITE" id="PS51100"/>
    </source>
</evidence>
<dbReference type="GO" id="GO:0009401">
    <property type="term" value="P:phosphoenolpyruvate-dependent sugar phosphotransferase system"/>
    <property type="evidence" value="ECO:0007669"/>
    <property type="project" value="UniProtKB-KW"/>
</dbReference>
<proteinExistence type="predicted"/>